<proteinExistence type="inferred from homology"/>
<evidence type="ECO:0000259" key="8">
    <source>
        <dbReference type="PROSITE" id="PS51900"/>
    </source>
</evidence>
<dbReference type="PROSITE" id="PS51900">
    <property type="entry name" value="CB"/>
    <property type="match status" value="1"/>
</dbReference>
<feature type="domain" description="Core-binding (CB)" evidence="8">
    <location>
        <begin position="72"/>
        <end position="156"/>
    </location>
</feature>
<keyword evidence="3 5" id="KW-0238">DNA-binding</keyword>
<accession>A0ABQ1RQS1</accession>
<evidence type="ECO:0000313" key="10">
    <source>
        <dbReference type="Proteomes" id="UP000629365"/>
    </source>
</evidence>
<protein>
    <recommendedName>
        <fullName evidence="11">Integrase</fullName>
    </recommendedName>
</protein>
<evidence type="ECO:0000256" key="5">
    <source>
        <dbReference type="PROSITE-ProRule" id="PRU01248"/>
    </source>
</evidence>
<evidence type="ECO:0000256" key="4">
    <source>
        <dbReference type="ARBA" id="ARBA00023172"/>
    </source>
</evidence>
<comment type="similarity">
    <text evidence="1">Belongs to the 'phage' integrase family.</text>
</comment>
<dbReference type="PANTHER" id="PTHR30349:SF64">
    <property type="entry name" value="PROPHAGE INTEGRASE INTD-RELATED"/>
    <property type="match status" value="1"/>
</dbReference>
<dbReference type="SUPFAM" id="SSF56349">
    <property type="entry name" value="DNA breaking-rejoining enzymes"/>
    <property type="match status" value="1"/>
</dbReference>
<evidence type="ECO:0008006" key="11">
    <source>
        <dbReference type="Google" id="ProtNLM"/>
    </source>
</evidence>
<evidence type="ECO:0000256" key="1">
    <source>
        <dbReference type="ARBA" id="ARBA00008857"/>
    </source>
</evidence>
<evidence type="ECO:0000256" key="2">
    <source>
        <dbReference type="ARBA" id="ARBA00022908"/>
    </source>
</evidence>
<dbReference type="InterPro" id="IPR044068">
    <property type="entry name" value="CB"/>
</dbReference>
<feature type="compositionally biased region" description="Basic residues" evidence="6">
    <location>
        <begin position="171"/>
        <end position="183"/>
    </location>
</feature>
<organism evidence="9 10">
    <name type="scientific">Microbacterium murale</name>
    <dbReference type="NCBI Taxonomy" id="1081040"/>
    <lineage>
        <taxon>Bacteria</taxon>
        <taxon>Bacillati</taxon>
        <taxon>Actinomycetota</taxon>
        <taxon>Actinomycetes</taxon>
        <taxon>Micrococcales</taxon>
        <taxon>Microbacteriaceae</taxon>
        <taxon>Microbacterium</taxon>
    </lineage>
</organism>
<dbReference type="EMBL" id="BMCM01000003">
    <property type="protein sequence ID" value="GGD76416.1"/>
    <property type="molecule type" value="Genomic_DNA"/>
</dbReference>
<dbReference type="PROSITE" id="PS51898">
    <property type="entry name" value="TYR_RECOMBINASE"/>
    <property type="match status" value="1"/>
</dbReference>
<keyword evidence="2" id="KW-0229">DNA integration</keyword>
<evidence type="ECO:0000259" key="7">
    <source>
        <dbReference type="PROSITE" id="PS51898"/>
    </source>
</evidence>
<comment type="caution">
    <text evidence="9">The sequence shown here is derived from an EMBL/GenBank/DDBJ whole genome shotgun (WGS) entry which is preliminary data.</text>
</comment>
<feature type="region of interest" description="Disordered" evidence="6">
    <location>
        <begin position="163"/>
        <end position="189"/>
    </location>
</feature>
<name>A0ABQ1RQS1_9MICO</name>
<dbReference type="InterPro" id="IPR010998">
    <property type="entry name" value="Integrase_recombinase_N"/>
</dbReference>
<dbReference type="SUPFAM" id="SSF47823">
    <property type="entry name" value="lambda integrase-like, N-terminal domain"/>
    <property type="match status" value="1"/>
</dbReference>
<dbReference type="Gene3D" id="1.10.150.130">
    <property type="match status" value="1"/>
</dbReference>
<dbReference type="PANTHER" id="PTHR30349">
    <property type="entry name" value="PHAGE INTEGRASE-RELATED"/>
    <property type="match status" value="1"/>
</dbReference>
<sequence>MFSFGFGSRSVDKVTIANEPGSVQAHRWQFFRVKAENLMQGETSSDRWWERFGIPLGSPFLISPDFSYDAELNEFFYSADMLPTSINTRVGYARDMMLFLNFLHRARSGIGWENATEEDHRAYLIWRRQDPDGPRVSGATWDREVSAQNRFYRWQLSRGRVAQNPVPQRAQRARPGAHNRHQTGHTAATYSHDARRDRIRWLPAPAYRRWRDVGLRGYTAEGLPDANFRGRWATRNATFTDLLVRTGLRLSEQASMLTMEVPTAASYTYPRFWLAEAVAKGGSARWVYVPKRVLREIESYQTVDRRLVVQAARARGQYSKAGTGLLDVNSRFVTTTSKDGMRFRTPITHFSPEERRGLFVESEEGYEPAALWLTERGDPMAVSTWQDMFRVANQRCTTHGVQLTAHAHLLRHTFAVLTLEQLQRGHIAALGGQTPQQRGQYVRAFGDPLDWVRRALGHRSVTTTQVYLHALEELEMETRLALIPDDWESPHFPRDEAGNR</sequence>
<gene>
    <name evidence="9" type="ORF">GCM10007269_19310</name>
</gene>
<dbReference type="InterPro" id="IPR004107">
    <property type="entry name" value="Integrase_SAM-like_N"/>
</dbReference>
<dbReference type="Gene3D" id="1.10.443.10">
    <property type="entry name" value="Intergrase catalytic core"/>
    <property type="match status" value="1"/>
</dbReference>
<dbReference type="InterPro" id="IPR011010">
    <property type="entry name" value="DNA_brk_join_enz"/>
</dbReference>
<dbReference type="Proteomes" id="UP000629365">
    <property type="component" value="Unassembled WGS sequence"/>
</dbReference>
<feature type="domain" description="Tyr recombinase" evidence="7">
    <location>
        <begin position="208"/>
        <end position="480"/>
    </location>
</feature>
<reference evidence="10" key="1">
    <citation type="journal article" date="2019" name="Int. J. Syst. Evol. Microbiol.">
        <title>The Global Catalogue of Microorganisms (GCM) 10K type strain sequencing project: providing services to taxonomists for standard genome sequencing and annotation.</title>
        <authorList>
            <consortium name="The Broad Institute Genomics Platform"/>
            <consortium name="The Broad Institute Genome Sequencing Center for Infectious Disease"/>
            <person name="Wu L."/>
            <person name="Ma J."/>
        </authorList>
    </citation>
    <scope>NUCLEOTIDE SEQUENCE [LARGE SCALE GENOMIC DNA]</scope>
    <source>
        <strain evidence="10">CCM 7640</strain>
    </source>
</reference>
<dbReference type="InterPro" id="IPR013762">
    <property type="entry name" value="Integrase-like_cat_sf"/>
</dbReference>
<dbReference type="InterPro" id="IPR002104">
    <property type="entry name" value="Integrase_catalytic"/>
</dbReference>
<evidence type="ECO:0000313" key="9">
    <source>
        <dbReference type="EMBL" id="GGD76416.1"/>
    </source>
</evidence>
<dbReference type="InterPro" id="IPR050090">
    <property type="entry name" value="Tyrosine_recombinase_XerCD"/>
</dbReference>
<keyword evidence="10" id="KW-1185">Reference proteome</keyword>
<keyword evidence="4" id="KW-0233">DNA recombination</keyword>
<evidence type="ECO:0000256" key="6">
    <source>
        <dbReference type="SAM" id="MobiDB-lite"/>
    </source>
</evidence>
<evidence type="ECO:0000256" key="3">
    <source>
        <dbReference type="ARBA" id="ARBA00023125"/>
    </source>
</evidence>
<dbReference type="Pfam" id="PF02899">
    <property type="entry name" value="Phage_int_SAM_1"/>
    <property type="match status" value="1"/>
</dbReference>